<dbReference type="Proteomes" id="UP000053676">
    <property type="component" value="Unassembled WGS sequence"/>
</dbReference>
<proteinExistence type="predicted"/>
<feature type="signal peptide" evidence="1">
    <location>
        <begin position="1"/>
        <end position="23"/>
    </location>
</feature>
<sequence length="66" mass="7567">MFLYLLTTLLLLLNTFTQDTVLAEECVDVGPKRACDTMKRKFNCEGDWQFAAKIACRRTCGLCEEQ</sequence>
<evidence type="ECO:0008006" key="4">
    <source>
        <dbReference type="Google" id="ProtNLM"/>
    </source>
</evidence>
<evidence type="ECO:0000256" key="1">
    <source>
        <dbReference type="SAM" id="SignalP"/>
    </source>
</evidence>
<protein>
    <recommendedName>
        <fullName evidence="4">ShTK domain protein</fullName>
    </recommendedName>
</protein>
<dbReference type="EMBL" id="KI663874">
    <property type="protein sequence ID" value="ETN72538.1"/>
    <property type="molecule type" value="Genomic_DNA"/>
</dbReference>
<dbReference type="CTD" id="25353854"/>
<dbReference type="KEGG" id="nai:NECAME_13826"/>
<feature type="chain" id="PRO_5004826137" description="ShTK domain protein" evidence="1">
    <location>
        <begin position="24"/>
        <end position="66"/>
    </location>
</feature>
<evidence type="ECO:0000313" key="2">
    <source>
        <dbReference type="EMBL" id="ETN72538.1"/>
    </source>
</evidence>
<reference evidence="3" key="1">
    <citation type="journal article" date="2014" name="Nat. Genet.">
        <title>Genome of the human hookworm Necator americanus.</title>
        <authorList>
            <person name="Tang Y.T."/>
            <person name="Gao X."/>
            <person name="Rosa B.A."/>
            <person name="Abubucker S."/>
            <person name="Hallsworth-Pepin K."/>
            <person name="Martin J."/>
            <person name="Tyagi R."/>
            <person name="Heizer E."/>
            <person name="Zhang X."/>
            <person name="Bhonagiri-Palsikar V."/>
            <person name="Minx P."/>
            <person name="Warren W.C."/>
            <person name="Wang Q."/>
            <person name="Zhan B."/>
            <person name="Hotez P.J."/>
            <person name="Sternberg P.W."/>
            <person name="Dougall A."/>
            <person name="Gaze S.T."/>
            <person name="Mulvenna J."/>
            <person name="Sotillo J."/>
            <person name="Ranganathan S."/>
            <person name="Rabelo E.M."/>
            <person name="Wilson R.K."/>
            <person name="Felgner P.L."/>
            <person name="Bethony J."/>
            <person name="Hawdon J.M."/>
            <person name="Gasser R.B."/>
            <person name="Loukas A."/>
            <person name="Mitreva M."/>
        </authorList>
    </citation>
    <scope>NUCLEOTIDE SEQUENCE [LARGE SCALE GENOMIC DNA]</scope>
</reference>
<evidence type="ECO:0000313" key="3">
    <source>
        <dbReference type="Proteomes" id="UP000053676"/>
    </source>
</evidence>
<name>W2SSP5_NECAM</name>
<dbReference type="GeneID" id="25353854"/>
<keyword evidence="1" id="KW-0732">Signal</keyword>
<gene>
    <name evidence="2" type="ORF">NECAME_13826</name>
</gene>
<dbReference type="Gene3D" id="1.10.10.1940">
    <property type="match status" value="1"/>
</dbReference>
<keyword evidence="3" id="KW-1185">Reference proteome</keyword>
<accession>W2SSP5</accession>
<organism evidence="2 3">
    <name type="scientific">Necator americanus</name>
    <name type="common">Human hookworm</name>
    <dbReference type="NCBI Taxonomy" id="51031"/>
    <lineage>
        <taxon>Eukaryota</taxon>
        <taxon>Metazoa</taxon>
        <taxon>Ecdysozoa</taxon>
        <taxon>Nematoda</taxon>
        <taxon>Chromadorea</taxon>
        <taxon>Rhabditida</taxon>
        <taxon>Rhabditina</taxon>
        <taxon>Rhabditomorpha</taxon>
        <taxon>Strongyloidea</taxon>
        <taxon>Ancylostomatidae</taxon>
        <taxon>Bunostominae</taxon>
        <taxon>Necator</taxon>
    </lineage>
</organism>
<dbReference type="AlphaFoldDB" id="W2SSP5"/>